<evidence type="ECO:0000313" key="2">
    <source>
        <dbReference type="EMBL" id="RGE60447.1"/>
    </source>
</evidence>
<keyword evidence="3" id="KW-1185">Reference proteome</keyword>
<dbReference type="GO" id="GO:0016020">
    <property type="term" value="C:membrane"/>
    <property type="evidence" value="ECO:0007669"/>
    <property type="project" value="TreeGrafter"/>
</dbReference>
<dbReference type="SUPFAM" id="SSF53474">
    <property type="entry name" value="alpha/beta-Hydrolases"/>
    <property type="match status" value="1"/>
</dbReference>
<proteinExistence type="predicted"/>
<dbReference type="InterPro" id="IPR000073">
    <property type="entry name" value="AB_hydrolase_1"/>
</dbReference>
<dbReference type="InterPro" id="IPR050266">
    <property type="entry name" value="AB_hydrolase_sf"/>
</dbReference>
<comment type="caution">
    <text evidence="2">The sequence shown here is derived from an EMBL/GenBank/DDBJ whole genome shotgun (WGS) entry which is preliminary data.</text>
</comment>
<feature type="domain" description="AB hydrolase-1" evidence="1">
    <location>
        <begin position="28"/>
        <end position="230"/>
    </location>
</feature>
<gene>
    <name evidence="2" type="ORF">DXC51_12220</name>
</gene>
<dbReference type="Pfam" id="PF00561">
    <property type="entry name" value="Abhydrolase_1"/>
    <property type="match status" value="1"/>
</dbReference>
<evidence type="ECO:0000259" key="1">
    <source>
        <dbReference type="Pfam" id="PF00561"/>
    </source>
</evidence>
<reference evidence="2" key="1">
    <citation type="submission" date="2018-08" db="EMBL/GenBank/DDBJ databases">
        <title>A genome reference for cultivated species of the human gut microbiota.</title>
        <authorList>
            <person name="Zou Y."/>
            <person name="Xue W."/>
            <person name="Luo G."/>
        </authorList>
    </citation>
    <scope>NUCLEOTIDE SEQUENCE [LARGE SCALE GENOMIC DNA]</scope>
    <source>
        <strain evidence="2">TF05-5AC</strain>
    </source>
</reference>
<dbReference type="GeneID" id="97987620"/>
<dbReference type="PANTHER" id="PTHR43798">
    <property type="entry name" value="MONOACYLGLYCEROL LIPASE"/>
    <property type="match status" value="1"/>
</dbReference>
<sequence>MEKKELKTERGSVFYWIEKNAAPGAKCIVFTHGLTANHSMFEKQVEYFRSACTLITWDVPLHGISRPYRDFSYGHCAQDLNEILEREEIGKAVLVGMSMGGYPSQEFACRYPEKTEGFIALDTTPFGTGYYSKSDIWWLKQAAPMAKWFPEGLLRSSMAKSVSRTAYSRNKILEMLRPLTKAQIIEQMDIAYGKFLDENKDMRFSCPVLILAGEYDTTGKVKAYCRAWAEKTGYPLHMIADAALFSNGDNAGQVNAEIEGFIKQL</sequence>
<name>A0A3E3I577_9FIRM</name>
<organism evidence="2 3">
    <name type="scientific">Eisenbergiella massiliensis</name>
    <dbReference type="NCBI Taxonomy" id="1720294"/>
    <lineage>
        <taxon>Bacteria</taxon>
        <taxon>Bacillati</taxon>
        <taxon>Bacillota</taxon>
        <taxon>Clostridia</taxon>
        <taxon>Lachnospirales</taxon>
        <taxon>Lachnospiraceae</taxon>
        <taxon>Eisenbergiella</taxon>
    </lineage>
</organism>
<keyword evidence="2" id="KW-0378">Hydrolase</keyword>
<protein>
    <submittedName>
        <fullName evidence="2">Alpha/beta hydrolase</fullName>
    </submittedName>
</protein>
<dbReference type="Gene3D" id="3.40.50.1820">
    <property type="entry name" value="alpha/beta hydrolase"/>
    <property type="match status" value="1"/>
</dbReference>
<dbReference type="PANTHER" id="PTHR43798:SF33">
    <property type="entry name" value="HYDROLASE, PUTATIVE (AFU_ORTHOLOGUE AFUA_2G14860)-RELATED"/>
    <property type="match status" value="1"/>
</dbReference>
<evidence type="ECO:0000313" key="3">
    <source>
        <dbReference type="Proteomes" id="UP000260812"/>
    </source>
</evidence>
<dbReference type="EMBL" id="QVLV01000007">
    <property type="protein sequence ID" value="RGE60447.1"/>
    <property type="molecule type" value="Genomic_DNA"/>
</dbReference>
<dbReference type="InterPro" id="IPR029058">
    <property type="entry name" value="AB_hydrolase_fold"/>
</dbReference>
<dbReference type="AlphaFoldDB" id="A0A3E3I577"/>
<dbReference type="RefSeq" id="WP_117544734.1">
    <property type="nucleotide sequence ID" value="NZ_JBKVLI010000005.1"/>
</dbReference>
<accession>A0A3E3I577</accession>
<dbReference type="Proteomes" id="UP000260812">
    <property type="component" value="Unassembled WGS sequence"/>
</dbReference>
<dbReference type="GO" id="GO:0016787">
    <property type="term" value="F:hydrolase activity"/>
    <property type="evidence" value="ECO:0007669"/>
    <property type="project" value="UniProtKB-KW"/>
</dbReference>